<evidence type="ECO:0000313" key="6">
    <source>
        <dbReference type="EMBL" id="KWZ57681.1"/>
    </source>
</evidence>
<dbReference type="Proteomes" id="UP000061665">
    <property type="component" value="Unassembled WGS sequence"/>
</dbReference>
<sequence length="87" mass="9826">MKLNLTIDSRPLSIELDDVIAGLLAVRLDAPSEGDAMRNAISRHLSDVGGPWLLDEDHMRNRILRRLILEIADPALVVRYLMIEQPQ</sequence>
<accession>A0A107E7F2</accession>
<dbReference type="EMBL" id="LOZE01000028">
    <property type="protein sequence ID" value="KVM37047.1"/>
    <property type="molecule type" value="Genomic_DNA"/>
</dbReference>
<dbReference type="EMBL" id="LNJU01000004">
    <property type="protein sequence ID" value="KWZ57681.1"/>
    <property type="molecule type" value="Genomic_DNA"/>
</dbReference>
<organism evidence="5 10">
    <name type="scientific">Burkholderia ubonensis</name>
    <dbReference type="NCBI Taxonomy" id="101571"/>
    <lineage>
        <taxon>Bacteria</taxon>
        <taxon>Pseudomonadati</taxon>
        <taxon>Pseudomonadota</taxon>
        <taxon>Betaproteobacteria</taxon>
        <taxon>Burkholderiales</taxon>
        <taxon>Burkholderiaceae</taxon>
        <taxon>Burkholderia</taxon>
        <taxon>Burkholderia cepacia complex</taxon>
    </lineage>
</organism>
<dbReference type="EMBL" id="CP013445">
    <property type="protein sequence ID" value="AOK21389.1"/>
    <property type="molecule type" value="Genomic_DNA"/>
</dbReference>
<dbReference type="Proteomes" id="UP000095100">
    <property type="component" value="Chromosome 3"/>
</dbReference>
<evidence type="ECO:0000313" key="1">
    <source>
        <dbReference type="EMBL" id="AOK21389.1"/>
    </source>
</evidence>
<dbReference type="Proteomes" id="UP000057910">
    <property type="component" value="Unassembled WGS sequence"/>
</dbReference>
<name>A0A107E7F2_9BURK</name>
<reference evidence="1 12" key="3">
    <citation type="submission" date="2015-12" db="EMBL/GenBank/DDBJ databases">
        <title>Diversity of Burkholderia near neighbor genomes.</title>
        <authorList>
            <person name="Sahl J."/>
            <person name="Wagner D."/>
            <person name="Keim P."/>
        </authorList>
    </citation>
    <scope>NUCLEOTIDE SEQUENCE [LARGE SCALE GENOMIC DNA]</scope>
    <source>
        <strain evidence="1 12">MSMB1189WGS</strain>
    </source>
</reference>
<dbReference type="Proteomes" id="UP000070119">
    <property type="component" value="Unassembled WGS sequence"/>
</dbReference>
<evidence type="ECO:0000313" key="8">
    <source>
        <dbReference type="Proteomes" id="UP000057910"/>
    </source>
</evidence>
<evidence type="ECO:0000313" key="4">
    <source>
        <dbReference type="EMBL" id="KVP87612.1"/>
    </source>
</evidence>
<dbReference type="AlphaFoldDB" id="A0A107E7F2"/>
<evidence type="ECO:0000313" key="9">
    <source>
        <dbReference type="Proteomes" id="UP000061665"/>
    </source>
</evidence>
<dbReference type="RefSeq" id="WP_010100378.1">
    <property type="nucleotide sequence ID" value="NZ_CAJPGD010000004.1"/>
</dbReference>
<reference evidence="7 8" key="1">
    <citation type="submission" date="2015-11" db="EMBL/GenBank/DDBJ databases">
        <title>Expanding the genomic diversity of Burkholderia species for the development of highly accurate diagnostics.</title>
        <authorList>
            <person name="Sahl J."/>
            <person name="Keim P."/>
            <person name="Wagner D."/>
        </authorList>
    </citation>
    <scope>NUCLEOTIDE SEQUENCE [LARGE SCALE GENOMIC DNA]</scope>
    <source>
        <strain evidence="3 8">MSMB1585WGS</strain>
        <strain evidence="4 7">MSMB1808WGS</strain>
        <strain evidence="2 9">MSMB2058</strain>
        <strain evidence="5 10">MSMB2167WGS</strain>
    </source>
</reference>
<dbReference type="Proteomes" id="UP000056453">
    <property type="component" value="Unassembled WGS sequence"/>
</dbReference>
<reference evidence="6 11" key="2">
    <citation type="submission" date="2015-11" db="EMBL/GenBank/DDBJ databases">
        <authorList>
            <person name="Sahl J."/>
            <person name="Wagner D."/>
            <person name="Keim P."/>
        </authorList>
    </citation>
    <scope>NUCLEOTIDE SEQUENCE [LARGE SCALE GENOMIC DNA]</scope>
    <source>
        <strain evidence="6 11">MSMB1157</strain>
    </source>
</reference>
<protein>
    <submittedName>
        <fullName evidence="5">Uncharacterized protein</fullName>
    </submittedName>
</protein>
<evidence type="ECO:0000313" key="12">
    <source>
        <dbReference type="Proteomes" id="UP000095100"/>
    </source>
</evidence>
<evidence type="ECO:0000313" key="3">
    <source>
        <dbReference type="EMBL" id="KVN76685.1"/>
    </source>
</evidence>
<evidence type="ECO:0000313" key="10">
    <source>
        <dbReference type="Proteomes" id="UP000062998"/>
    </source>
</evidence>
<evidence type="ECO:0000313" key="7">
    <source>
        <dbReference type="Proteomes" id="UP000056453"/>
    </source>
</evidence>
<keyword evidence="7" id="KW-1185">Reference proteome</keyword>
<dbReference type="Proteomes" id="UP000062998">
    <property type="component" value="Unassembled WGS sequence"/>
</dbReference>
<dbReference type="EMBL" id="LPAD01000100">
    <property type="protein sequence ID" value="KVN76685.1"/>
    <property type="molecule type" value="Genomic_DNA"/>
</dbReference>
<dbReference type="OrthoDB" id="8929420at2"/>
<dbReference type="EMBL" id="LPIX01000083">
    <property type="protein sequence ID" value="KWD97504.1"/>
    <property type="molecule type" value="Genomic_DNA"/>
</dbReference>
<evidence type="ECO:0000313" key="11">
    <source>
        <dbReference type="Proteomes" id="UP000070119"/>
    </source>
</evidence>
<gene>
    <name evidence="2" type="ORF">WJ53_29465</name>
    <name evidence="3" type="ORF">WJ68_24800</name>
    <name evidence="4" type="ORF">WJ96_01180</name>
    <name evidence="6" type="ORF">WK57_19535</name>
    <name evidence="1" type="ORF">WK67_01020</name>
    <name evidence="5" type="ORF">WL73_21290</name>
</gene>
<evidence type="ECO:0000313" key="2">
    <source>
        <dbReference type="EMBL" id="KVM37047.1"/>
    </source>
</evidence>
<evidence type="ECO:0000313" key="5">
    <source>
        <dbReference type="EMBL" id="KWD97504.1"/>
    </source>
</evidence>
<proteinExistence type="predicted"/>
<dbReference type="EMBL" id="LPBJ01000104">
    <property type="protein sequence ID" value="KVP87612.1"/>
    <property type="molecule type" value="Genomic_DNA"/>
</dbReference>